<reference evidence="3" key="1">
    <citation type="journal article" date="2015" name="PLoS Genet.">
        <title>Genome Sequence and Transcriptome Analyses of Chrysochromulina tobin: Metabolic Tools for Enhanced Algal Fitness in the Prominent Order Prymnesiales (Haptophyceae).</title>
        <authorList>
            <person name="Hovde B.T."/>
            <person name="Deodato C.R."/>
            <person name="Hunsperger H.M."/>
            <person name="Ryken S.A."/>
            <person name="Yost W."/>
            <person name="Jha R.K."/>
            <person name="Patterson J."/>
            <person name="Monnat R.J. Jr."/>
            <person name="Barlow S.B."/>
            <person name="Starkenburg S.R."/>
            <person name="Cattolico R.A."/>
        </authorList>
    </citation>
    <scope>NUCLEOTIDE SEQUENCE</scope>
    <source>
        <strain evidence="3">CCMP291</strain>
    </source>
</reference>
<protein>
    <submittedName>
        <fullName evidence="2">Uncharacterized protein</fullName>
    </submittedName>
</protein>
<comment type="caution">
    <text evidence="2">The sequence shown here is derived from an EMBL/GenBank/DDBJ whole genome shotgun (WGS) entry which is preliminary data.</text>
</comment>
<feature type="region of interest" description="Disordered" evidence="1">
    <location>
        <begin position="92"/>
        <end position="111"/>
    </location>
</feature>
<proteinExistence type="predicted"/>
<dbReference type="EMBL" id="JWZX01003365">
    <property type="protein sequence ID" value="KOO21396.1"/>
    <property type="molecule type" value="Genomic_DNA"/>
</dbReference>
<name>A0A0M0J466_9EUKA</name>
<evidence type="ECO:0000313" key="3">
    <source>
        <dbReference type="Proteomes" id="UP000037460"/>
    </source>
</evidence>
<gene>
    <name evidence="2" type="ORF">Ctob_005307</name>
</gene>
<feature type="compositionally biased region" description="Basic and acidic residues" evidence="1">
    <location>
        <begin position="125"/>
        <end position="145"/>
    </location>
</feature>
<keyword evidence="3" id="KW-1185">Reference proteome</keyword>
<evidence type="ECO:0000256" key="1">
    <source>
        <dbReference type="SAM" id="MobiDB-lite"/>
    </source>
</evidence>
<sequence>MANRPVYLPGDRLVTPAQPTCIFTGDDLPPPQRPSSRVAARPPETPAEVWLAARSGAERCEWPSGPSGAASSVQLQRLREWKGRCVMPETIEGVPGFGAVGEGGRGPADAEAEAAWRIERQFREWENQTDREGARRSRERAELETANKAVSEYGERRPSRGTGDVFTPYAPRLF</sequence>
<feature type="region of interest" description="Disordered" evidence="1">
    <location>
        <begin position="125"/>
        <end position="174"/>
    </location>
</feature>
<evidence type="ECO:0000313" key="2">
    <source>
        <dbReference type="EMBL" id="KOO21396.1"/>
    </source>
</evidence>
<organism evidence="2 3">
    <name type="scientific">Chrysochromulina tobinii</name>
    <dbReference type="NCBI Taxonomy" id="1460289"/>
    <lineage>
        <taxon>Eukaryota</taxon>
        <taxon>Haptista</taxon>
        <taxon>Haptophyta</taxon>
        <taxon>Prymnesiophyceae</taxon>
        <taxon>Prymnesiales</taxon>
        <taxon>Chrysochromulinaceae</taxon>
        <taxon>Chrysochromulina</taxon>
    </lineage>
</organism>
<dbReference type="AlphaFoldDB" id="A0A0M0J466"/>
<accession>A0A0M0J466</accession>
<dbReference type="Proteomes" id="UP000037460">
    <property type="component" value="Unassembled WGS sequence"/>
</dbReference>
<feature type="compositionally biased region" description="Gly residues" evidence="1">
    <location>
        <begin position="95"/>
        <end position="106"/>
    </location>
</feature>
<feature type="region of interest" description="Disordered" evidence="1">
    <location>
        <begin position="23"/>
        <end position="45"/>
    </location>
</feature>